<comment type="similarity">
    <text evidence="2 6">Belongs to the CDC50/LEM3 family.</text>
</comment>
<feature type="transmembrane region" description="Helical" evidence="8">
    <location>
        <begin position="395"/>
        <end position="412"/>
    </location>
</feature>
<keyword evidence="10" id="KW-1185">Reference proteome</keyword>
<keyword evidence="3 8" id="KW-0812">Transmembrane</keyword>
<comment type="caution">
    <text evidence="9">The sequence shown here is derived from an EMBL/GenBank/DDBJ whole genome shotgun (WGS) entry which is preliminary data.</text>
</comment>
<dbReference type="GO" id="GO:0005886">
    <property type="term" value="C:plasma membrane"/>
    <property type="evidence" value="ECO:0007669"/>
    <property type="project" value="TreeGrafter"/>
</dbReference>
<evidence type="ECO:0000313" key="9">
    <source>
        <dbReference type="EMBL" id="KAK1771097.1"/>
    </source>
</evidence>
<evidence type="ECO:0000256" key="5">
    <source>
        <dbReference type="ARBA" id="ARBA00023136"/>
    </source>
</evidence>
<evidence type="ECO:0000256" key="7">
    <source>
        <dbReference type="SAM" id="MobiDB-lite"/>
    </source>
</evidence>
<dbReference type="InterPro" id="IPR005045">
    <property type="entry name" value="CDC50/LEM3_fam"/>
</dbReference>
<evidence type="ECO:0000256" key="4">
    <source>
        <dbReference type="ARBA" id="ARBA00022989"/>
    </source>
</evidence>
<evidence type="ECO:0000313" key="10">
    <source>
        <dbReference type="Proteomes" id="UP001244011"/>
    </source>
</evidence>
<comment type="subcellular location">
    <subcellularLocation>
        <location evidence="1">Membrane</location>
        <topology evidence="1">Multi-pass membrane protein</topology>
    </subcellularLocation>
</comment>
<keyword evidence="5 6" id="KW-0472">Membrane</keyword>
<dbReference type="PANTHER" id="PTHR10926">
    <property type="entry name" value="CELL CYCLE CONTROL PROTEIN 50"/>
    <property type="match status" value="1"/>
</dbReference>
<dbReference type="RefSeq" id="XP_060287310.1">
    <property type="nucleotide sequence ID" value="XM_060426928.1"/>
</dbReference>
<reference evidence="9" key="1">
    <citation type="submission" date="2023-06" db="EMBL/GenBank/DDBJ databases">
        <title>Genome-scale phylogeny and comparative genomics of the fungal order Sordariales.</title>
        <authorList>
            <consortium name="Lawrence Berkeley National Laboratory"/>
            <person name="Hensen N."/>
            <person name="Bonometti L."/>
            <person name="Westerberg I."/>
            <person name="Brannstrom I.O."/>
            <person name="Guillou S."/>
            <person name="Cros-Aarteil S."/>
            <person name="Calhoun S."/>
            <person name="Haridas S."/>
            <person name="Kuo A."/>
            <person name="Mondo S."/>
            <person name="Pangilinan J."/>
            <person name="Riley R."/>
            <person name="Labutti K."/>
            <person name="Andreopoulos B."/>
            <person name="Lipzen A."/>
            <person name="Chen C."/>
            <person name="Yanf M."/>
            <person name="Daum C."/>
            <person name="Ng V."/>
            <person name="Clum A."/>
            <person name="Steindorff A."/>
            <person name="Ohm R."/>
            <person name="Martin F."/>
            <person name="Silar P."/>
            <person name="Natvig D."/>
            <person name="Lalanne C."/>
            <person name="Gautier V."/>
            <person name="Ament-Velasquez S.L."/>
            <person name="Kruys A."/>
            <person name="Hutchinson M.I."/>
            <person name="Powell A.J."/>
            <person name="Barry K."/>
            <person name="Miller A.N."/>
            <person name="Grigoriev I.V."/>
            <person name="Debuchy R."/>
            <person name="Gladieux P."/>
            <person name="Thoren M.H."/>
            <person name="Johannesson H."/>
        </authorList>
    </citation>
    <scope>NUCLEOTIDE SEQUENCE</scope>
    <source>
        <strain evidence="9">8032-3</strain>
    </source>
</reference>
<feature type="transmembrane region" description="Helical" evidence="8">
    <location>
        <begin position="54"/>
        <end position="75"/>
    </location>
</feature>
<feature type="transmembrane region" description="Helical" evidence="8">
    <location>
        <begin position="366"/>
        <end position="389"/>
    </location>
</feature>
<dbReference type="AlphaFoldDB" id="A0AAJ0C9C2"/>
<accession>A0AAJ0C9C2</accession>
<dbReference type="PIRSF" id="PIRSF015840">
    <property type="entry name" value="DUF284_TM_euk"/>
    <property type="match status" value="1"/>
</dbReference>
<dbReference type="GO" id="GO:0045332">
    <property type="term" value="P:phospholipid translocation"/>
    <property type="evidence" value="ECO:0007669"/>
    <property type="project" value="UniProtKB-UniRule"/>
</dbReference>
<evidence type="ECO:0000256" key="2">
    <source>
        <dbReference type="ARBA" id="ARBA00009457"/>
    </source>
</evidence>
<name>A0AAJ0C9C2_9PEZI</name>
<protein>
    <submittedName>
        <fullName evidence="9">CDC50 family protein</fullName>
    </submittedName>
</protein>
<evidence type="ECO:0000256" key="6">
    <source>
        <dbReference type="PIRNR" id="PIRNR015840"/>
    </source>
</evidence>
<evidence type="ECO:0000256" key="3">
    <source>
        <dbReference type="ARBA" id="ARBA00022692"/>
    </source>
</evidence>
<evidence type="ECO:0000256" key="8">
    <source>
        <dbReference type="SAM" id="Phobius"/>
    </source>
</evidence>
<organism evidence="9 10">
    <name type="scientific">Phialemonium atrogriseum</name>
    <dbReference type="NCBI Taxonomy" id="1093897"/>
    <lineage>
        <taxon>Eukaryota</taxon>
        <taxon>Fungi</taxon>
        <taxon>Dikarya</taxon>
        <taxon>Ascomycota</taxon>
        <taxon>Pezizomycotina</taxon>
        <taxon>Sordariomycetes</taxon>
        <taxon>Sordariomycetidae</taxon>
        <taxon>Cephalothecales</taxon>
        <taxon>Cephalothecaceae</taxon>
        <taxon>Phialemonium</taxon>
    </lineage>
</organism>
<dbReference type="GO" id="GO:0005794">
    <property type="term" value="C:Golgi apparatus"/>
    <property type="evidence" value="ECO:0007669"/>
    <property type="project" value="TreeGrafter"/>
</dbReference>
<sequence length="416" mass="46223">MADTPPRGGHADSITSQDSGPKQDEKKKSRRPANNAFRQQRLKAWQPILTPKTVLPLFFTIGIIFAPIGGLLLYASAQVREIKLDYTTCTTDAPRDEFKPMPDGNVFSAFKTSGNDTDWLPPRWRASDVNLTFDGVENTYNQCTLEFSIPEDMGPPVLFYYQLTNFYQNHRRYVKSFNDKQLKGDAVSSGTINGSDCTPLTHDLSGSGKPIYPCGLIANSMFNDTFSNPLLLSVPVSGDSGKLDNQTYPMNNNSGIAWSSDAALYGKTKYNLSEIVPPPNWAVRFPNGYTESNPPPDLETWEAFMVWMRTAGLPTFSKLYQRNDDKAMIAGRYQIEIVNHFPSEVFHGTKSIVISTRTVMGGRNPFLGIAYIVVGGICIVLGVVFTVTHLLKPRYVAYGIPSLFFLCFLAPFPGQC</sequence>
<dbReference type="PANTHER" id="PTHR10926:SF0">
    <property type="entry name" value="CDC50, ISOFORM A"/>
    <property type="match status" value="1"/>
</dbReference>
<keyword evidence="4 8" id="KW-1133">Transmembrane helix</keyword>
<evidence type="ECO:0000256" key="1">
    <source>
        <dbReference type="ARBA" id="ARBA00004141"/>
    </source>
</evidence>
<dbReference type="Proteomes" id="UP001244011">
    <property type="component" value="Unassembled WGS sequence"/>
</dbReference>
<gene>
    <name evidence="9" type="ORF">QBC33DRAFT_526827</name>
</gene>
<dbReference type="GO" id="GO:0005783">
    <property type="term" value="C:endoplasmic reticulum"/>
    <property type="evidence" value="ECO:0007669"/>
    <property type="project" value="TreeGrafter"/>
</dbReference>
<feature type="region of interest" description="Disordered" evidence="7">
    <location>
        <begin position="1"/>
        <end position="37"/>
    </location>
</feature>
<dbReference type="Pfam" id="PF03381">
    <property type="entry name" value="CDC50"/>
    <property type="match status" value="1"/>
</dbReference>
<dbReference type="GeneID" id="85310115"/>
<proteinExistence type="inferred from homology"/>
<dbReference type="EMBL" id="MU838999">
    <property type="protein sequence ID" value="KAK1771097.1"/>
    <property type="molecule type" value="Genomic_DNA"/>
</dbReference>